<organism evidence="6 7">
    <name type="scientific">Autumnicola lenta</name>
    <dbReference type="NCBI Taxonomy" id="3075593"/>
    <lineage>
        <taxon>Bacteria</taxon>
        <taxon>Pseudomonadati</taxon>
        <taxon>Bacteroidota</taxon>
        <taxon>Flavobacteriia</taxon>
        <taxon>Flavobacteriales</taxon>
        <taxon>Flavobacteriaceae</taxon>
        <taxon>Autumnicola</taxon>
    </lineage>
</organism>
<dbReference type="SUPFAM" id="SSF46894">
    <property type="entry name" value="C-terminal effector domain of the bipartite response regulators"/>
    <property type="match status" value="1"/>
</dbReference>
<dbReference type="SMART" id="SM00421">
    <property type="entry name" value="HTH_LUXR"/>
    <property type="match status" value="1"/>
</dbReference>
<dbReference type="PANTHER" id="PTHR43214:SF43">
    <property type="entry name" value="TWO-COMPONENT RESPONSE REGULATOR"/>
    <property type="match status" value="1"/>
</dbReference>
<feature type="domain" description="HTH luxR-type" evidence="4">
    <location>
        <begin position="141"/>
        <end position="206"/>
    </location>
</feature>
<dbReference type="RefSeq" id="WP_311495465.1">
    <property type="nucleotide sequence ID" value="NZ_JAVRHO010000015.1"/>
</dbReference>
<dbReference type="InterPro" id="IPR011006">
    <property type="entry name" value="CheY-like_superfamily"/>
</dbReference>
<evidence type="ECO:0000256" key="1">
    <source>
        <dbReference type="ARBA" id="ARBA00022553"/>
    </source>
</evidence>
<protein>
    <submittedName>
        <fullName evidence="6">Response regulator transcription factor</fullName>
    </submittedName>
</protein>
<dbReference type="Proteomes" id="UP001245285">
    <property type="component" value="Unassembled WGS sequence"/>
</dbReference>
<evidence type="ECO:0000259" key="5">
    <source>
        <dbReference type="PROSITE" id="PS50110"/>
    </source>
</evidence>
<evidence type="ECO:0000259" key="4">
    <source>
        <dbReference type="PROSITE" id="PS50043"/>
    </source>
</evidence>
<dbReference type="CDD" id="cd17535">
    <property type="entry name" value="REC_NarL-like"/>
    <property type="match status" value="1"/>
</dbReference>
<dbReference type="PRINTS" id="PR00038">
    <property type="entry name" value="HTHLUXR"/>
</dbReference>
<keyword evidence="2" id="KW-0238">DNA-binding</keyword>
<feature type="domain" description="Response regulatory" evidence="5">
    <location>
        <begin position="4"/>
        <end position="122"/>
    </location>
</feature>
<dbReference type="Gene3D" id="3.40.50.2300">
    <property type="match status" value="1"/>
</dbReference>
<feature type="modified residue" description="4-aspartylphosphate" evidence="3">
    <location>
        <position position="57"/>
    </location>
</feature>
<evidence type="ECO:0000256" key="2">
    <source>
        <dbReference type="ARBA" id="ARBA00023125"/>
    </source>
</evidence>
<comment type="caution">
    <text evidence="6">The sequence shown here is derived from an EMBL/GenBank/DDBJ whole genome shotgun (WGS) entry which is preliminary data.</text>
</comment>
<evidence type="ECO:0000256" key="3">
    <source>
        <dbReference type="PROSITE-ProRule" id="PRU00169"/>
    </source>
</evidence>
<dbReference type="PROSITE" id="PS50043">
    <property type="entry name" value="HTH_LUXR_2"/>
    <property type="match status" value="1"/>
</dbReference>
<dbReference type="SUPFAM" id="SSF52172">
    <property type="entry name" value="CheY-like"/>
    <property type="match status" value="1"/>
</dbReference>
<name>A0ABU3CM39_9FLAO</name>
<evidence type="ECO:0000313" key="7">
    <source>
        <dbReference type="Proteomes" id="UP001245285"/>
    </source>
</evidence>
<reference evidence="6 7" key="1">
    <citation type="submission" date="2023-09" db="EMBL/GenBank/DDBJ databases">
        <authorList>
            <person name="Rey-Velasco X."/>
        </authorList>
    </citation>
    <scope>NUCLEOTIDE SEQUENCE [LARGE SCALE GENOMIC DNA]</scope>
    <source>
        <strain evidence="6 7">F260</strain>
    </source>
</reference>
<evidence type="ECO:0000313" key="6">
    <source>
        <dbReference type="EMBL" id="MDT0647356.1"/>
    </source>
</evidence>
<dbReference type="InterPro" id="IPR000792">
    <property type="entry name" value="Tscrpt_reg_LuxR_C"/>
</dbReference>
<dbReference type="InterPro" id="IPR016032">
    <property type="entry name" value="Sig_transdc_resp-reg_C-effctor"/>
</dbReference>
<dbReference type="PROSITE" id="PS50110">
    <property type="entry name" value="RESPONSE_REGULATORY"/>
    <property type="match status" value="1"/>
</dbReference>
<dbReference type="InterPro" id="IPR058245">
    <property type="entry name" value="NreC/VraR/RcsB-like_REC"/>
</dbReference>
<proteinExistence type="predicted"/>
<dbReference type="SMART" id="SM00448">
    <property type="entry name" value="REC"/>
    <property type="match status" value="1"/>
</dbReference>
<dbReference type="Pfam" id="PF00072">
    <property type="entry name" value="Response_reg"/>
    <property type="match status" value="1"/>
</dbReference>
<dbReference type="CDD" id="cd06170">
    <property type="entry name" value="LuxR_C_like"/>
    <property type="match status" value="1"/>
</dbReference>
<dbReference type="EMBL" id="JAVRHO010000015">
    <property type="protein sequence ID" value="MDT0647356.1"/>
    <property type="molecule type" value="Genomic_DNA"/>
</dbReference>
<sequence>MKKTIIIVDDHILFAKSLHGLLKTYEDFEVVEIFKNGQEVVDYFNFGHTQPDLVLLDIKMPVKDGLETMMWLKENYPEQKALALTMEHDENYIIKMIRNGCRGYLLKDIEPDEFLYALQSVLNSGYYYSDEVSEAMIKGGPGKKFRNLTPRELEFLSHACSEMTYKEVAGEMNLSPKTIDGYRESLFEKLEVKSRIGLVLFAIKNDLYQV</sequence>
<keyword evidence="7" id="KW-1185">Reference proteome</keyword>
<dbReference type="InterPro" id="IPR039420">
    <property type="entry name" value="WalR-like"/>
</dbReference>
<dbReference type="InterPro" id="IPR001789">
    <property type="entry name" value="Sig_transdc_resp-reg_receiver"/>
</dbReference>
<dbReference type="Pfam" id="PF00196">
    <property type="entry name" value="GerE"/>
    <property type="match status" value="1"/>
</dbReference>
<keyword evidence="1 3" id="KW-0597">Phosphoprotein</keyword>
<accession>A0ABU3CM39</accession>
<dbReference type="PANTHER" id="PTHR43214">
    <property type="entry name" value="TWO-COMPONENT RESPONSE REGULATOR"/>
    <property type="match status" value="1"/>
</dbReference>
<gene>
    <name evidence="6" type="ORF">RM545_11705</name>
</gene>